<comment type="similarity">
    <text evidence="1">Belongs to the reverse transcriptase family. Telomerase subfamily.</text>
</comment>
<dbReference type="EC" id="2.7.7.49" evidence="1"/>
<gene>
    <name evidence="3" type="ORF">TGAM01_v207278</name>
</gene>
<dbReference type="GO" id="GO:0007004">
    <property type="term" value="P:telomere maintenance via telomerase"/>
    <property type="evidence" value="ECO:0007669"/>
    <property type="project" value="TreeGrafter"/>
</dbReference>
<keyword evidence="1" id="KW-0460">Magnesium</keyword>
<keyword evidence="1" id="KW-0548">Nucleotidyltransferase</keyword>
<accession>A0A2P4ZI33</accession>
<dbReference type="RefSeq" id="XP_024405215.1">
    <property type="nucleotide sequence ID" value="XM_024550049.1"/>
</dbReference>
<proteinExistence type="inferred from homology"/>
<keyword evidence="1" id="KW-0158">Chromosome</keyword>
<dbReference type="AlphaFoldDB" id="A0A2P4ZI33"/>
<keyword evidence="1" id="KW-0808">Transferase</keyword>
<evidence type="ECO:0000313" key="3">
    <source>
        <dbReference type="EMBL" id="PON23951.1"/>
    </source>
</evidence>
<dbReference type="Proteomes" id="UP000054821">
    <property type="component" value="Unassembled WGS sequence"/>
</dbReference>
<dbReference type="GO" id="GO:0046872">
    <property type="term" value="F:metal ion binding"/>
    <property type="evidence" value="ECO:0007669"/>
    <property type="project" value="UniProtKB-KW"/>
</dbReference>
<dbReference type="PANTHER" id="PTHR12066:SF0">
    <property type="entry name" value="TELOMERASE REVERSE TRANSCRIPTASE"/>
    <property type="match status" value="1"/>
</dbReference>
<comment type="catalytic activity">
    <reaction evidence="1">
        <text>DNA(n) + a 2'-deoxyribonucleoside 5'-triphosphate = DNA(n+1) + diphosphate</text>
        <dbReference type="Rhea" id="RHEA:22508"/>
        <dbReference type="Rhea" id="RHEA-COMP:17339"/>
        <dbReference type="Rhea" id="RHEA-COMP:17340"/>
        <dbReference type="ChEBI" id="CHEBI:33019"/>
        <dbReference type="ChEBI" id="CHEBI:61560"/>
        <dbReference type="ChEBI" id="CHEBI:173112"/>
        <dbReference type="EC" id="2.7.7.49"/>
    </reaction>
</comment>
<dbReference type="STRING" id="398673.A0A2P4ZI33"/>
<dbReference type="GO" id="GO:0000781">
    <property type="term" value="C:chromosome, telomeric region"/>
    <property type="evidence" value="ECO:0007669"/>
    <property type="project" value="UniProtKB-SubCell"/>
</dbReference>
<evidence type="ECO:0000313" key="4">
    <source>
        <dbReference type="Proteomes" id="UP000054821"/>
    </source>
</evidence>
<keyword evidence="1" id="KW-0539">Nucleus</keyword>
<comment type="function">
    <text evidence="1">Telomerase is a ribonucleoprotein enzyme essential for the replication of chromosome termini in most eukaryotes. It elongates telomeres. It is a reverse transcriptase that adds simple sequence repeats to chromosome ends by copying a template sequence within the RNA component of the enzyme.</text>
</comment>
<reference evidence="3 4" key="1">
    <citation type="journal article" date="2016" name="Genome Announc.">
        <title>Draft Whole-Genome Sequence of Trichoderma gamsii T6085, a Promising Biocontrol Agent of Fusarium Head Blight on Wheat.</title>
        <authorList>
            <person name="Baroncelli R."/>
            <person name="Zapparata A."/>
            <person name="Piaggeschi G."/>
            <person name="Sarrocco S."/>
            <person name="Vannacci G."/>
        </authorList>
    </citation>
    <scope>NUCLEOTIDE SEQUENCE [LARGE SCALE GENOMIC DNA]</scope>
    <source>
        <strain evidence="3 4">T6085</strain>
    </source>
</reference>
<organism evidence="3 4">
    <name type="scientific">Trichoderma gamsii</name>
    <dbReference type="NCBI Taxonomy" id="398673"/>
    <lineage>
        <taxon>Eukaryota</taxon>
        <taxon>Fungi</taxon>
        <taxon>Dikarya</taxon>
        <taxon>Ascomycota</taxon>
        <taxon>Pezizomycotina</taxon>
        <taxon>Sordariomycetes</taxon>
        <taxon>Hypocreomycetidae</taxon>
        <taxon>Hypocreales</taxon>
        <taxon>Hypocreaceae</taxon>
        <taxon>Trichoderma</taxon>
    </lineage>
</organism>
<sequence>MSRGKKRKHGTDSVPDNQVSASSINYTPVQKDLLLPHYPLVRTLRQHVLASLPDSSKVRRKKIAAVGSSIGASKLEAQLAQLLDTALVGCNQPAPRSESEESTWRQWLSFSQKGDESYVTISNGIASSFDQQSEILDFVIWLLFSRERAGSWPKHLLCDGFRKSARDDQSARSTIPEVYSQYPNFRVKALRETPWPHLLALLGQAGERVMINLLTECSVFLKVDSGLDNYLQLTGIPLSELDAGTPNPSLKPQPRKPTEITLVRSRIFYAKPTTTAKGLVHAGFKHIRTCS</sequence>
<keyword evidence="1 3" id="KW-0695">RNA-directed DNA polymerase</keyword>
<evidence type="ECO:0000256" key="1">
    <source>
        <dbReference type="RuleBase" id="RU365061"/>
    </source>
</evidence>
<dbReference type="GO" id="GO:0042162">
    <property type="term" value="F:telomeric DNA binding"/>
    <property type="evidence" value="ECO:0007669"/>
    <property type="project" value="TreeGrafter"/>
</dbReference>
<keyword evidence="1" id="KW-0479">Metal-binding</keyword>
<keyword evidence="1" id="KW-0779">Telomere</keyword>
<dbReference type="GO" id="GO:0070034">
    <property type="term" value="F:telomerase RNA binding"/>
    <property type="evidence" value="ECO:0007669"/>
    <property type="project" value="TreeGrafter"/>
</dbReference>
<keyword evidence="4" id="KW-1185">Reference proteome</keyword>
<comment type="subcellular location">
    <subcellularLocation>
        <location evidence="1">Nucleus</location>
    </subcellularLocation>
    <subcellularLocation>
        <location evidence="1">Chromosome</location>
        <location evidence="1">Telomere</location>
    </subcellularLocation>
</comment>
<evidence type="ECO:0000256" key="2">
    <source>
        <dbReference type="SAM" id="MobiDB-lite"/>
    </source>
</evidence>
<dbReference type="GO" id="GO:0000333">
    <property type="term" value="C:telomerase catalytic core complex"/>
    <property type="evidence" value="ECO:0007669"/>
    <property type="project" value="TreeGrafter"/>
</dbReference>
<feature type="region of interest" description="Disordered" evidence="2">
    <location>
        <begin position="1"/>
        <end position="22"/>
    </location>
</feature>
<dbReference type="InterPro" id="IPR003545">
    <property type="entry name" value="Telomerase_RT"/>
</dbReference>
<dbReference type="GeneID" id="36347688"/>
<dbReference type="EMBL" id="JPDN02000026">
    <property type="protein sequence ID" value="PON23951.1"/>
    <property type="molecule type" value="Genomic_DNA"/>
</dbReference>
<dbReference type="GO" id="GO:0003720">
    <property type="term" value="F:telomerase activity"/>
    <property type="evidence" value="ECO:0007669"/>
    <property type="project" value="InterPro"/>
</dbReference>
<dbReference type="PANTHER" id="PTHR12066">
    <property type="entry name" value="TELOMERASE REVERSE TRANSCRIPTASE"/>
    <property type="match status" value="1"/>
</dbReference>
<name>A0A2P4ZI33_9HYPO</name>
<comment type="caution">
    <text evidence="3">The sequence shown here is derived from an EMBL/GenBank/DDBJ whole genome shotgun (WGS) entry which is preliminary data.</text>
</comment>
<protein>
    <recommendedName>
        <fullName evidence="1">Telomerase reverse transcriptase</fullName>
        <ecNumber evidence="1">2.7.7.49</ecNumber>
    </recommendedName>
    <alternativeName>
        <fullName evidence="1">Telomerase catalytic subunit</fullName>
    </alternativeName>
</protein>